<name>A0A4Y8MT34_9BURK</name>
<sequence>MTSGTDEAVAREAVEGFYRAFEQKSVELLAKVVTPDWQYIPEPRGATHGPAQMIQVFHDIATAMPDMKVEILDLLVHGNRIGVRAEINGTQTGELLGIDASSKHVKFAIHSFHQMRGNLIEITWHLEDWLSLFRQLGQVPKMLERP</sequence>
<dbReference type="EMBL" id="SNVI01000002">
    <property type="protein sequence ID" value="TFE40700.1"/>
    <property type="molecule type" value="Genomic_DNA"/>
</dbReference>
<accession>A0A4Y8MT34</accession>
<dbReference type="InterPro" id="IPR009959">
    <property type="entry name" value="Cyclase_SnoaL-like"/>
</dbReference>
<gene>
    <name evidence="1" type="ORF">E2553_28705</name>
</gene>
<organism evidence="1 2">
    <name type="scientific">Paraburkholderia dipogonis</name>
    <dbReference type="NCBI Taxonomy" id="1211383"/>
    <lineage>
        <taxon>Bacteria</taxon>
        <taxon>Pseudomonadati</taxon>
        <taxon>Pseudomonadota</taxon>
        <taxon>Betaproteobacteria</taxon>
        <taxon>Burkholderiales</taxon>
        <taxon>Burkholderiaceae</taxon>
        <taxon>Paraburkholderia</taxon>
    </lineage>
</organism>
<dbReference type="PANTHER" id="PTHR38436">
    <property type="entry name" value="POLYKETIDE CYCLASE SNOAL-LIKE DOMAIN"/>
    <property type="match status" value="1"/>
</dbReference>
<dbReference type="SUPFAM" id="SSF54427">
    <property type="entry name" value="NTF2-like"/>
    <property type="match status" value="1"/>
</dbReference>
<dbReference type="AlphaFoldDB" id="A0A4Y8MT34"/>
<dbReference type="InterPro" id="IPR032710">
    <property type="entry name" value="NTF2-like_dom_sf"/>
</dbReference>
<dbReference type="RefSeq" id="WP_134463067.1">
    <property type="nucleotide sequence ID" value="NZ_JBHMFL010000038.1"/>
</dbReference>
<dbReference type="PANTHER" id="PTHR38436:SF1">
    <property type="entry name" value="ESTER CYCLASE"/>
    <property type="match status" value="1"/>
</dbReference>
<proteinExistence type="predicted"/>
<dbReference type="Pfam" id="PF07366">
    <property type="entry name" value="SnoaL"/>
    <property type="match status" value="1"/>
</dbReference>
<dbReference type="GO" id="GO:0030638">
    <property type="term" value="P:polyketide metabolic process"/>
    <property type="evidence" value="ECO:0007669"/>
    <property type="project" value="InterPro"/>
</dbReference>
<evidence type="ECO:0000313" key="2">
    <source>
        <dbReference type="Proteomes" id="UP000297385"/>
    </source>
</evidence>
<dbReference type="Proteomes" id="UP000297385">
    <property type="component" value="Unassembled WGS sequence"/>
</dbReference>
<dbReference type="Gene3D" id="3.10.450.50">
    <property type="match status" value="1"/>
</dbReference>
<dbReference type="GeneID" id="97306947"/>
<comment type="caution">
    <text evidence="1">The sequence shown here is derived from an EMBL/GenBank/DDBJ whole genome shotgun (WGS) entry which is preliminary data.</text>
</comment>
<reference evidence="1 2" key="1">
    <citation type="submission" date="2019-03" db="EMBL/GenBank/DDBJ databases">
        <title>Complete Genome Sequence of Paraburkholderia dipogonis ICMP 19430T, a Nitrogen-fixing Symbiont of the South African Invasive Legume Dipogon lignosus in New Zealand.</title>
        <authorList>
            <person name="De Meyer S.E."/>
        </authorList>
    </citation>
    <scope>NUCLEOTIDE SEQUENCE [LARGE SCALE GENOMIC DNA]</scope>
    <source>
        <strain evidence="1 2">ICMP 19430</strain>
    </source>
</reference>
<evidence type="ECO:0000313" key="1">
    <source>
        <dbReference type="EMBL" id="TFE40700.1"/>
    </source>
</evidence>
<protein>
    <submittedName>
        <fullName evidence="1">Nuclear transport factor 2 family protein</fullName>
    </submittedName>
</protein>